<dbReference type="EC" id="1.1.1.193" evidence="15"/>
<keyword evidence="6 15" id="KW-0686">Riboflavin biosynthesis</keyword>
<feature type="active site" description="Proton donor" evidence="16">
    <location>
        <position position="56"/>
    </location>
</feature>
<keyword evidence="9 15" id="KW-0862">Zinc</keyword>
<dbReference type="InterPro" id="IPR002125">
    <property type="entry name" value="CMP_dCMP_dom"/>
</dbReference>
<feature type="binding site" evidence="17">
    <location>
        <position position="200"/>
    </location>
    <ligand>
        <name>NADP(+)</name>
        <dbReference type="ChEBI" id="CHEBI:58349"/>
    </ligand>
</feature>
<keyword evidence="8 15" id="KW-0378">Hydrolase</keyword>
<evidence type="ECO:0000259" key="19">
    <source>
        <dbReference type="PROSITE" id="PS51747"/>
    </source>
</evidence>
<dbReference type="Pfam" id="PF01872">
    <property type="entry name" value="RibD_C"/>
    <property type="match status" value="1"/>
</dbReference>
<dbReference type="EC" id="3.5.4.26" evidence="15"/>
<evidence type="ECO:0000256" key="10">
    <source>
        <dbReference type="ARBA" id="ARBA00022857"/>
    </source>
</evidence>
<dbReference type="InterPro" id="IPR002734">
    <property type="entry name" value="RibDG_C"/>
</dbReference>
<dbReference type="SUPFAM" id="SSF53597">
    <property type="entry name" value="Dihydrofolate reductase-like"/>
    <property type="match status" value="1"/>
</dbReference>
<dbReference type="InterPro" id="IPR050765">
    <property type="entry name" value="Riboflavin_Biosynth_HTPR"/>
</dbReference>
<dbReference type="GO" id="GO:0050661">
    <property type="term" value="F:NADP binding"/>
    <property type="evidence" value="ECO:0007669"/>
    <property type="project" value="InterPro"/>
</dbReference>
<feature type="binding site" evidence="18">
    <location>
        <position position="88"/>
    </location>
    <ligand>
        <name>Zn(2+)</name>
        <dbReference type="ChEBI" id="CHEBI:29105"/>
        <note>catalytic</note>
    </ligand>
</feature>
<keyword evidence="11 15" id="KW-0560">Oxidoreductase</keyword>
<evidence type="ECO:0000256" key="6">
    <source>
        <dbReference type="ARBA" id="ARBA00022619"/>
    </source>
</evidence>
<reference evidence="20" key="1">
    <citation type="submission" date="2021-03" db="EMBL/GenBank/DDBJ databases">
        <title>Antimicrobial resistance genes in bacteria isolated from Japanese honey, and their potential for conferring macrolide and lincosamide resistance in the American foulbrood pathogen Paenibacillus larvae.</title>
        <authorList>
            <person name="Okamoto M."/>
            <person name="Kumagai M."/>
            <person name="Kanamori H."/>
            <person name="Takamatsu D."/>
        </authorList>
    </citation>
    <scope>NUCLEOTIDE SEQUENCE</scope>
    <source>
        <strain evidence="20">J40TS1</strain>
    </source>
</reference>
<dbReference type="InterPro" id="IPR011549">
    <property type="entry name" value="RibD_C"/>
</dbReference>
<keyword evidence="12" id="KW-0511">Multifunctional enzyme</keyword>
<evidence type="ECO:0000256" key="17">
    <source>
        <dbReference type="PIRSR" id="PIRSR006769-2"/>
    </source>
</evidence>
<dbReference type="NCBIfam" id="TIGR00227">
    <property type="entry name" value="ribD_Cterm"/>
    <property type="match status" value="1"/>
</dbReference>
<feature type="binding site" evidence="17">
    <location>
        <position position="211"/>
    </location>
    <ligand>
        <name>substrate</name>
    </ligand>
</feature>
<evidence type="ECO:0000256" key="12">
    <source>
        <dbReference type="ARBA" id="ARBA00023268"/>
    </source>
</evidence>
<evidence type="ECO:0000256" key="9">
    <source>
        <dbReference type="ARBA" id="ARBA00022833"/>
    </source>
</evidence>
<dbReference type="NCBIfam" id="TIGR00326">
    <property type="entry name" value="eubact_ribD"/>
    <property type="match status" value="1"/>
</dbReference>
<comment type="cofactor">
    <cofactor evidence="15 18">
        <name>Zn(2+)</name>
        <dbReference type="ChEBI" id="CHEBI:29105"/>
    </cofactor>
    <text evidence="15 18">Binds 1 zinc ion.</text>
</comment>
<feature type="binding site" evidence="17">
    <location>
        <position position="296"/>
    </location>
    <ligand>
        <name>substrate</name>
    </ligand>
</feature>
<evidence type="ECO:0000256" key="13">
    <source>
        <dbReference type="ARBA" id="ARBA00049861"/>
    </source>
</evidence>
<feature type="binding site" evidence="17">
    <location>
        <position position="172"/>
    </location>
    <ligand>
        <name>substrate</name>
    </ligand>
</feature>
<comment type="similarity">
    <text evidence="4 15">In the N-terminal section; belongs to the cytidine and deoxycytidylate deaminase family.</text>
</comment>
<comment type="pathway">
    <text evidence="3 15">Cofactor biosynthesis; riboflavin biosynthesis; 5-amino-6-(D-ribitylamino)uracil from GTP: step 3/4.</text>
</comment>
<evidence type="ECO:0000256" key="16">
    <source>
        <dbReference type="PIRSR" id="PIRSR006769-1"/>
    </source>
</evidence>
<dbReference type="Gene3D" id="3.40.140.10">
    <property type="entry name" value="Cytidine Deaminase, domain 2"/>
    <property type="match status" value="1"/>
</dbReference>
<name>A0A919YJT2_9BACL</name>
<dbReference type="GO" id="GO:0008835">
    <property type="term" value="F:diaminohydroxyphosphoribosylaminopyrimidine deaminase activity"/>
    <property type="evidence" value="ECO:0007669"/>
    <property type="project" value="UniProtKB-EC"/>
</dbReference>
<dbReference type="SUPFAM" id="SSF53927">
    <property type="entry name" value="Cytidine deaminase-like"/>
    <property type="match status" value="1"/>
</dbReference>
<feature type="binding site" evidence="17">
    <location>
        <position position="174"/>
    </location>
    <ligand>
        <name>NADP(+)</name>
        <dbReference type="ChEBI" id="CHEBI:58349"/>
    </ligand>
</feature>
<proteinExistence type="inferred from homology"/>
<feature type="binding site" evidence="17">
    <location>
        <begin position="298"/>
        <end position="304"/>
    </location>
    <ligand>
        <name>NADP(+)</name>
        <dbReference type="ChEBI" id="CHEBI:58349"/>
    </ligand>
</feature>
<evidence type="ECO:0000256" key="1">
    <source>
        <dbReference type="ARBA" id="ARBA00002151"/>
    </source>
</evidence>
<organism evidence="20 21">
    <name type="scientific">Paenibacillus montaniterrae</name>
    <dbReference type="NCBI Taxonomy" id="429341"/>
    <lineage>
        <taxon>Bacteria</taxon>
        <taxon>Bacillati</taxon>
        <taxon>Bacillota</taxon>
        <taxon>Bacilli</taxon>
        <taxon>Bacillales</taxon>
        <taxon>Paenibacillaceae</taxon>
        <taxon>Paenibacillus</taxon>
    </lineage>
</organism>
<keyword evidence="10 15" id="KW-0521">NADP</keyword>
<dbReference type="Proteomes" id="UP000683139">
    <property type="component" value="Unassembled WGS sequence"/>
</dbReference>
<comment type="function">
    <text evidence="1 15">Converts 2,5-diamino-6-(ribosylamino)-4(3h)-pyrimidinone 5'-phosphate into 5-amino-6-(ribosylamino)-2,4(1h,3h)-pyrimidinedione 5'-phosphate.</text>
</comment>
<protein>
    <recommendedName>
        <fullName evidence="15">Riboflavin biosynthesis protein RibD</fullName>
    </recommendedName>
    <domain>
        <recommendedName>
            <fullName evidence="15">Diaminohydroxyphosphoribosylaminopyrimidine deaminase</fullName>
            <shortName evidence="15">DRAP deaminase</shortName>
            <ecNumber evidence="15">3.5.4.26</ecNumber>
        </recommendedName>
        <alternativeName>
            <fullName evidence="15">Riboflavin-specific deaminase</fullName>
        </alternativeName>
    </domain>
    <domain>
        <recommendedName>
            <fullName evidence="15">5-amino-6-(5-phosphoribosylamino)uracil reductase</fullName>
            <ecNumber evidence="15">1.1.1.193</ecNumber>
        </recommendedName>
        <alternativeName>
            <fullName evidence="15">HTP reductase</fullName>
        </alternativeName>
    </domain>
</protein>
<evidence type="ECO:0000313" key="21">
    <source>
        <dbReference type="Proteomes" id="UP000683139"/>
    </source>
</evidence>
<dbReference type="GO" id="GO:0008270">
    <property type="term" value="F:zinc ion binding"/>
    <property type="evidence" value="ECO:0007669"/>
    <property type="project" value="InterPro"/>
</dbReference>
<dbReference type="Gene3D" id="3.40.430.10">
    <property type="entry name" value="Dihydrofolate Reductase, subunit A"/>
    <property type="match status" value="1"/>
</dbReference>
<evidence type="ECO:0000256" key="4">
    <source>
        <dbReference type="ARBA" id="ARBA00005259"/>
    </source>
</evidence>
<feature type="binding site" evidence="17">
    <location>
        <position position="188"/>
    </location>
    <ligand>
        <name>substrate</name>
    </ligand>
</feature>
<keyword evidence="21" id="KW-1185">Reference proteome</keyword>
<feature type="binding site" evidence="18">
    <location>
        <position position="54"/>
    </location>
    <ligand>
        <name>Zn(2+)</name>
        <dbReference type="ChEBI" id="CHEBI:29105"/>
        <note>catalytic</note>
    </ligand>
</feature>
<evidence type="ECO:0000256" key="2">
    <source>
        <dbReference type="ARBA" id="ARBA00004882"/>
    </source>
</evidence>
<comment type="pathway">
    <text evidence="2 15">Cofactor biosynthesis; riboflavin biosynthesis; 5-amino-6-(D-ribitylamino)uracil from GTP: step 2/4.</text>
</comment>
<dbReference type="EMBL" id="BOSE01000001">
    <property type="protein sequence ID" value="GIP15193.1"/>
    <property type="molecule type" value="Genomic_DNA"/>
</dbReference>
<dbReference type="PROSITE" id="PS00903">
    <property type="entry name" value="CYT_DCMP_DEAMINASES_1"/>
    <property type="match status" value="1"/>
</dbReference>
<comment type="similarity">
    <text evidence="5 15">In the C-terminal section; belongs to the HTP reductase family.</text>
</comment>
<dbReference type="Pfam" id="PF00383">
    <property type="entry name" value="dCMP_cyt_deam_1"/>
    <property type="match status" value="1"/>
</dbReference>
<evidence type="ECO:0000256" key="14">
    <source>
        <dbReference type="ARBA" id="ARBA00049886"/>
    </source>
</evidence>
<dbReference type="AlphaFoldDB" id="A0A919YJT2"/>
<dbReference type="PANTHER" id="PTHR38011:SF7">
    <property type="entry name" value="2,5-DIAMINO-6-RIBOSYLAMINO-4(3H)-PYRIMIDINONE 5'-PHOSPHATE REDUCTASE"/>
    <property type="match status" value="1"/>
</dbReference>
<dbReference type="InterPro" id="IPR016192">
    <property type="entry name" value="APOBEC/CMP_deaminase_Zn-bd"/>
</dbReference>
<dbReference type="PIRSF" id="PIRSF006769">
    <property type="entry name" value="RibD"/>
    <property type="match status" value="1"/>
</dbReference>
<comment type="catalytic activity">
    <reaction evidence="13 15">
        <text>5-amino-6-(5-phospho-D-ribitylamino)uracil + NADP(+) = 5-amino-6-(5-phospho-D-ribosylamino)uracil + NADPH + H(+)</text>
        <dbReference type="Rhea" id="RHEA:17845"/>
        <dbReference type="ChEBI" id="CHEBI:15378"/>
        <dbReference type="ChEBI" id="CHEBI:57783"/>
        <dbReference type="ChEBI" id="CHEBI:58349"/>
        <dbReference type="ChEBI" id="CHEBI:58421"/>
        <dbReference type="ChEBI" id="CHEBI:58453"/>
        <dbReference type="EC" id="1.1.1.193"/>
    </reaction>
</comment>
<sequence>MIEVINDEYYMDLAISMASKAIGQTGINPVVGCVITMDGSIVGMGAHLQRGEAHAEVQAVKMAGERTIGATAYVTLEPCSHFGKTPPCANLLIERGISRVVVAALDPNPLVAGSGIKVLQQAGIEVKVGVLEARAKKLNEIFNHYITTKRPFVTLKSASTLDGRLATKTGSSQWISGATARAEVHTLRHQHQAIMIGVNTLLQDDPSLTTRLEVEAKQPIPIIVDAKLRTPASAKVIQHSGQRAIVLTTEAASRDHEQQLQQYGVTVVRCGAGEQVDLHAAMQWLGEHEISSILLEGGGKLNGAMLQAGFVNKLVLYYGMKIVGGADSPALFDMAGVELMQDAYTLEEVEVAQVGEDIRIIGYPRYSSSQQ</sequence>
<dbReference type="InterPro" id="IPR016193">
    <property type="entry name" value="Cytidine_deaminase-like"/>
</dbReference>
<dbReference type="CDD" id="cd01284">
    <property type="entry name" value="Riboflavin_deaminase-reductase"/>
    <property type="match status" value="1"/>
</dbReference>
<evidence type="ECO:0000256" key="11">
    <source>
        <dbReference type="ARBA" id="ARBA00023002"/>
    </source>
</evidence>
<evidence type="ECO:0000256" key="8">
    <source>
        <dbReference type="ARBA" id="ARBA00022801"/>
    </source>
</evidence>
<keyword evidence="7 15" id="KW-0479">Metal-binding</keyword>
<feature type="domain" description="CMP/dCMP-type deaminase" evidence="19">
    <location>
        <begin position="5"/>
        <end position="127"/>
    </location>
</feature>
<evidence type="ECO:0000256" key="18">
    <source>
        <dbReference type="PIRSR" id="PIRSR006769-3"/>
    </source>
</evidence>
<comment type="caution">
    <text evidence="20">The sequence shown here is derived from an EMBL/GenBank/DDBJ whole genome shotgun (WGS) entry which is preliminary data.</text>
</comment>
<dbReference type="FunFam" id="3.40.140.10:FF:000025">
    <property type="entry name" value="Riboflavin biosynthesis protein RibD"/>
    <property type="match status" value="1"/>
</dbReference>
<evidence type="ECO:0000256" key="15">
    <source>
        <dbReference type="PIRNR" id="PIRNR006769"/>
    </source>
</evidence>
<evidence type="ECO:0000256" key="7">
    <source>
        <dbReference type="ARBA" id="ARBA00022723"/>
    </source>
</evidence>
<evidence type="ECO:0000256" key="5">
    <source>
        <dbReference type="ARBA" id="ARBA00007417"/>
    </source>
</evidence>
<dbReference type="PANTHER" id="PTHR38011">
    <property type="entry name" value="DIHYDROFOLATE REDUCTASE FAMILY PROTEIN (AFU_ORTHOLOGUE AFUA_8G06820)"/>
    <property type="match status" value="1"/>
</dbReference>
<dbReference type="RefSeq" id="WP_306433564.1">
    <property type="nucleotide sequence ID" value="NZ_BOSE01000001.1"/>
</dbReference>
<gene>
    <name evidence="20" type="primary">ribD</name>
    <name evidence="20" type="ORF">J40TS1_08350</name>
</gene>
<evidence type="ECO:0000313" key="20">
    <source>
        <dbReference type="EMBL" id="GIP15193.1"/>
    </source>
</evidence>
<feature type="binding site" evidence="17">
    <location>
        <position position="158"/>
    </location>
    <ligand>
        <name>NADP(+)</name>
        <dbReference type="ChEBI" id="CHEBI:58349"/>
    </ligand>
</feature>
<dbReference type="GO" id="GO:0009231">
    <property type="term" value="P:riboflavin biosynthetic process"/>
    <property type="evidence" value="ECO:0007669"/>
    <property type="project" value="UniProtKB-KW"/>
</dbReference>
<dbReference type="InterPro" id="IPR004794">
    <property type="entry name" value="Eubact_RibD"/>
</dbReference>
<evidence type="ECO:0000256" key="3">
    <source>
        <dbReference type="ARBA" id="ARBA00004910"/>
    </source>
</evidence>
<dbReference type="InterPro" id="IPR024072">
    <property type="entry name" value="DHFR-like_dom_sf"/>
</dbReference>
<dbReference type="PROSITE" id="PS51747">
    <property type="entry name" value="CYT_DCMP_DEAMINASES_2"/>
    <property type="match status" value="1"/>
</dbReference>
<dbReference type="GO" id="GO:0008703">
    <property type="term" value="F:5-amino-6-(5-phosphoribosylamino)uracil reductase activity"/>
    <property type="evidence" value="ECO:0007669"/>
    <property type="project" value="UniProtKB-EC"/>
</dbReference>
<accession>A0A919YJT2</accession>
<feature type="binding site" evidence="17">
    <location>
        <position position="204"/>
    </location>
    <ligand>
        <name>NADP(+)</name>
        <dbReference type="ChEBI" id="CHEBI:58349"/>
    </ligand>
</feature>
<comment type="catalytic activity">
    <reaction evidence="14 15">
        <text>2,5-diamino-6-hydroxy-4-(5-phosphoribosylamino)-pyrimidine + H2O + H(+) = 5-amino-6-(5-phospho-D-ribosylamino)uracil + NH4(+)</text>
        <dbReference type="Rhea" id="RHEA:21868"/>
        <dbReference type="ChEBI" id="CHEBI:15377"/>
        <dbReference type="ChEBI" id="CHEBI:15378"/>
        <dbReference type="ChEBI" id="CHEBI:28938"/>
        <dbReference type="ChEBI" id="CHEBI:58453"/>
        <dbReference type="ChEBI" id="CHEBI:58614"/>
        <dbReference type="EC" id="3.5.4.26"/>
    </reaction>
</comment>
<feature type="binding site" evidence="17">
    <location>
        <position position="208"/>
    </location>
    <ligand>
        <name>substrate</name>
    </ligand>
</feature>
<feature type="binding site" evidence="18">
    <location>
        <position position="79"/>
    </location>
    <ligand>
        <name>Zn(2+)</name>
        <dbReference type="ChEBI" id="CHEBI:29105"/>
        <note>catalytic</note>
    </ligand>
</feature>